<gene>
    <name evidence="2" type="ORF">A0H81_15009</name>
</gene>
<proteinExistence type="predicted"/>
<feature type="compositionally biased region" description="Basic residues" evidence="1">
    <location>
        <begin position="36"/>
        <end position="52"/>
    </location>
</feature>
<comment type="caution">
    <text evidence="2">The sequence shown here is derived from an EMBL/GenBank/DDBJ whole genome shotgun (WGS) entry which is preliminary data.</text>
</comment>
<organism evidence="2 3">
    <name type="scientific">Grifola frondosa</name>
    <name type="common">Maitake</name>
    <name type="synonym">Polyporus frondosus</name>
    <dbReference type="NCBI Taxonomy" id="5627"/>
    <lineage>
        <taxon>Eukaryota</taxon>
        <taxon>Fungi</taxon>
        <taxon>Dikarya</taxon>
        <taxon>Basidiomycota</taxon>
        <taxon>Agaricomycotina</taxon>
        <taxon>Agaricomycetes</taxon>
        <taxon>Polyporales</taxon>
        <taxon>Grifolaceae</taxon>
        <taxon>Grifola</taxon>
    </lineage>
</organism>
<evidence type="ECO:0000313" key="3">
    <source>
        <dbReference type="Proteomes" id="UP000092993"/>
    </source>
</evidence>
<feature type="compositionally biased region" description="Low complexity" evidence="1">
    <location>
        <begin position="1"/>
        <end position="10"/>
    </location>
</feature>
<name>A0A1C7LJF8_GRIFR</name>
<sequence length="70" mass="8050">MPSRLPSRNLRPPPKQKESRPSRRARVRAARSPPPKPRRRRATHPTLRRSRTSRVGPAKGRAKRNNRDAG</sequence>
<dbReference type="Proteomes" id="UP000092993">
    <property type="component" value="Unassembled WGS sequence"/>
</dbReference>
<dbReference type="AlphaFoldDB" id="A0A1C7LJF8"/>
<evidence type="ECO:0000313" key="2">
    <source>
        <dbReference type="EMBL" id="OBZ62740.1"/>
    </source>
</evidence>
<accession>A0A1C7LJF8</accession>
<evidence type="ECO:0000256" key="1">
    <source>
        <dbReference type="SAM" id="MobiDB-lite"/>
    </source>
</evidence>
<reference evidence="2 3" key="1">
    <citation type="submission" date="2016-03" db="EMBL/GenBank/DDBJ databases">
        <title>Whole genome sequencing of Grifola frondosa 9006-11.</title>
        <authorList>
            <person name="Min B."/>
            <person name="Park H."/>
            <person name="Kim J.-G."/>
            <person name="Cho H."/>
            <person name="Oh Y.-L."/>
            <person name="Kong W.-S."/>
            <person name="Choi I.-G."/>
        </authorList>
    </citation>
    <scope>NUCLEOTIDE SEQUENCE [LARGE SCALE GENOMIC DNA]</scope>
    <source>
        <strain evidence="2 3">9006-11</strain>
    </source>
</reference>
<dbReference type="EMBL" id="LUGG01000125">
    <property type="protein sequence ID" value="OBZ62740.1"/>
    <property type="molecule type" value="Genomic_DNA"/>
</dbReference>
<keyword evidence="3" id="KW-1185">Reference proteome</keyword>
<protein>
    <submittedName>
        <fullName evidence="2">Uncharacterized protein</fullName>
    </submittedName>
</protein>
<feature type="region of interest" description="Disordered" evidence="1">
    <location>
        <begin position="1"/>
        <end position="70"/>
    </location>
</feature>